<dbReference type="SUPFAM" id="SSF53901">
    <property type="entry name" value="Thiolase-like"/>
    <property type="match status" value="2"/>
</dbReference>
<dbReference type="PANTHER" id="PTHR42870">
    <property type="entry name" value="ACETYL-COA C-ACETYLTRANSFERASE"/>
    <property type="match status" value="1"/>
</dbReference>
<protein>
    <submittedName>
        <fullName evidence="2">Acetyl-CoA acetyltransferase</fullName>
    </submittedName>
</protein>
<reference evidence="2 3" key="1">
    <citation type="submission" date="2017-08" db="EMBL/GenBank/DDBJ databases">
        <title>Infants hospitalized years apart are colonized by the same room-sourced microbial strains.</title>
        <authorList>
            <person name="Brooks B."/>
            <person name="Olm M.R."/>
            <person name="Firek B.A."/>
            <person name="Baker R."/>
            <person name="Thomas B.C."/>
            <person name="Morowitz M.J."/>
            <person name="Banfield J.F."/>
        </authorList>
    </citation>
    <scope>NUCLEOTIDE SEQUENCE [LARGE SCALE GENOMIC DNA]</scope>
    <source>
        <strain evidence="2">S2_005_003_R2_47</strain>
    </source>
</reference>
<dbReference type="InterPro" id="IPR055140">
    <property type="entry name" value="Thiolase_C_2"/>
</dbReference>
<keyword evidence="2" id="KW-0808">Transferase</keyword>
<name>A0A2W5L085_SPHMC</name>
<sequence length="388" mass="39985">MDMSFSASAITGFAERPSAKTPDGQSALSIIAALARDAVADAGLDRDQVDGLLLTIPVFGYSAFFPSVVADNLGLNLSYFDVVELGGASSAGMIWRAAAAIEAGLCNHVLCVTADLSGGEHTPFGLLLPPGDAEFEQPFGASPPNAGYAMIARRHMHEFGTRPEQLAKIAVSQRANALKTPGALFGDTPLTIDDVLQSKLVFDPLHLFEIVSPCTGGAAVIVSRRSAAPDNGHPPVLLLGAGEAGSHTSITSRRDITTSWAKDSAARAFAMAGVTPENADFAQIYDCYTIAVLMFLEDLGFCAKGHGGAFVTERDMGFGGDFPCNTNGGQLSFGQAGAAGGMTHVVEGVRQLMGRAGERQVAGASVGVVHGNGGVMSDQVTLVLGNGG</sequence>
<dbReference type="EMBL" id="QFPJ01000013">
    <property type="protein sequence ID" value="PZQ22692.1"/>
    <property type="molecule type" value="Genomic_DNA"/>
</dbReference>
<dbReference type="PIRSF" id="PIRSF000429">
    <property type="entry name" value="Ac-CoA_Ac_transf"/>
    <property type="match status" value="1"/>
</dbReference>
<proteinExistence type="predicted"/>
<evidence type="ECO:0000313" key="3">
    <source>
        <dbReference type="Proteomes" id="UP000248597"/>
    </source>
</evidence>
<comment type="caution">
    <text evidence="2">The sequence shown here is derived from an EMBL/GenBank/DDBJ whole genome shotgun (WGS) entry which is preliminary data.</text>
</comment>
<dbReference type="CDD" id="cd00829">
    <property type="entry name" value="SCP-x_thiolase"/>
    <property type="match status" value="1"/>
</dbReference>
<dbReference type="GO" id="GO:0003988">
    <property type="term" value="F:acetyl-CoA C-acyltransferase activity"/>
    <property type="evidence" value="ECO:0007669"/>
    <property type="project" value="UniProtKB-ARBA"/>
</dbReference>
<dbReference type="Pfam" id="PF22691">
    <property type="entry name" value="Thiolase_C_1"/>
    <property type="match status" value="1"/>
</dbReference>
<evidence type="ECO:0000313" key="2">
    <source>
        <dbReference type="EMBL" id="PZQ22692.1"/>
    </source>
</evidence>
<dbReference type="InterPro" id="IPR016039">
    <property type="entry name" value="Thiolase-like"/>
</dbReference>
<accession>A0A2W5L085</accession>
<gene>
    <name evidence="2" type="ORF">DI569_07765</name>
</gene>
<organism evidence="2 3">
    <name type="scientific">Sphingopyxis macrogoltabida</name>
    <name type="common">Sphingomonas macrogoltabidus</name>
    <dbReference type="NCBI Taxonomy" id="33050"/>
    <lineage>
        <taxon>Bacteria</taxon>
        <taxon>Pseudomonadati</taxon>
        <taxon>Pseudomonadota</taxon>
        <taxon>Alphaproteobacteria</taxon>
        <taxon>Sphingomonadales</taxon>
        <taxon>Sphingomonadaceae</taxon>
        <taxon>Sphingopyxis</taxon>
    </lineage>
</organism>
<dbReference type="AlphaFoldDB" id="A0A2W5L085"/>
<dbReference type="Proteomes" id="UP000248597">
    <property type="component" value="Unassembled WGS sequence"/>
</dbReference>
<dbReference type="Gene3D" id="3.40.47.10">
    <property type="match status" value="1"/>
</dbReference>
<dbReference type="InterPro" id="IPR002155">
    <property type="entry name" value="Thiolase"/>
</dbReference>
<dbReference type="PANTHER" id="PTHR42870:SF1">
    <property type="entry name" value="NON-SPECIFIC LIPID-TRANSFER PROTEIN-LIKE 2"/>
    <property type="match status" value="1"/>
</dbReference>
<feature type="domain" description="Thiolase C-terminal" evidence="1">
    <location>
        <begin position="242"/>
        <end position="386"/>
    </location>
</feature>
<evidence type="ECO:0000259" key="1">
    <source>
        <dbReference type="Pfam" id="PF22691"/>
    </source>
</evidence>